<dbReference type="EMBL" id="BTRK01000005">
    <property type="protein sequence ID" value="GMR51576.1"/>
    <property type="molecule type" value="Genomic_DNA"/>
</dbReference>
<reference evidence="2" key="1">
    <citation type="submission" date="2022-10" db="EMBL/GenBank/DDBJ databases">
        <title>Genome assembly of Pristionchus species.</title>
        <authorList>
            <person name="Yoshida K."/>
            <person name="Sommer R.J."/>
        </authorList>
    </citation>
    <scope>NUCLEOTIDE SEQUENCE [LARGE SCALE GENOMIC DNA]</scope>
    <source>
        <strain evidence="2">RS5460</strain>
    </source>
</reference>
<protein>
    <submittedName>
        <fullName evidence="1">Uncharacterized protein</fullName>
    </submittedName>
</protein>
<name>A0AAN5CV45_9BILA</name>
<accession>A0AAN5CV45</accession>
<proteinExistence type="predicted"/>
<gene>
    <name evidence="1" type="ORF">PMAYCL1PPCAC_21771</name>
</gene>
<evidence type="ECO:0000313" key="1">
    <source>
        <dbReference type="EMBL" id="GMR51576.1"/>
    </source>
</evidence>
<feature type="non-terminal residue" evidence="1">
    <location>
        <position position="1"/>
    </location>
</feature>
<sequence>GDRCVGIFSGDLLVQQGCALHLPLADVVDGCYGPDDYRICVCRSKDNCNDESLGNATLNKDAEISCFENEPDHCKGASCH</sequence>
<dbReference type="Proteomes" id="UP001328107">
    <property type="component" value="Unassembled WGS sequence"/>
</dbReference>
<organism evidence="1 2">
    <name type="scientific">Pristionchus mayeri</name>
    <dbReference type="NCBI Taxonomy" id="1317129"/>
    <lineage>
        <taxon>Eukaryota</taxon>
        <taxon>Metazoa</taxon>
        <taxon>Ecdysozoa</taxon>
        <taxon>Nematoda</taxon>
        <taxon>Chromadorea</taxon>
        <taxon>Rhabditida</taxon>
        <taxon>Rhabditina</taxon>
        <taxon>Diplogasteromorpha</taxon>
        <taxon>Diplogasteroidea</taxon>
        <taxon>Neodiplogasteridae</taxon>
        <taxon>Pristionchus</taxon>
    </lineage>
</organism>
<dbReference type="AlphaFoldDB" id="A0AAN5CV45"/>
<comment type="caution">
    <text evidence="1">The sequence shown here is derived from an EMBL/GenBank/DDBJ whole genome shotgun (WGS) entry which is preliminary data.</text>
</comment>
<feature type="non-terminal residue" evidence="1">
    <location>
        <position position="80"/>
    </location>
</feature>
<keyword evidence="2" id="KW-1185">Reference proteome</keyword>
<evidence type="ECO:0000313" key="2">
    <source>
        <dbReference type="Proteomes" id="UP001328107"/>
    </source>
</evidence>